<feature type="region of interest" description="Disordered" evidence="1">
    <location>
        <begin position="153"/>
        <end position="176"/>
    </location>
</feature>
<dbReference type="HOGENOM" id="CLU_1524387_0_0_7"/>
<evidence type="ECO:0000313" key="3">
    <source>
        <dbReference type="EMBL" id="ABK16190.1"/>
    </source>
</evidence>
<dbReference type="EMBL" id="CP000478">
    <property type="protein sequence ID" value="ABK16190.1"/>
    <property type="molecule type" value="Genomic_DNA"/>
</dbReference>
<protein>
    <submittedName>
        <fullName evidence="3">Transcriptional regulator, Fis family</fullName>
    </submittedName>
</protein>
<dbReference type="OrthoDB" id="6402441at2"/>
<keyword evidence="4" id="KW-1185">Reference proteome</keyword>
<name>A0LFI8_SYNFM</name>
<dbReference type="SMART" id="SM00530">
    <property type="entry name" value="HTH_XRE"/>
    <property type="match status" value="1"/>
</dbReference>
<feature type="domain" description="HTH cro/C1-type" evidence="2">
    <location>
        <begin position="95"/>
        <end position="150"/>
    </location>
</feature>
<dbReference type="Proteomes" id="UP000001784">
    <property type="component" value="Chromosome"/>
</dbReference>
<dbReference type="eggNOG" id="COG1395">
    <property type="taxonomic scope" value="Bacteria"/>
</dbReference>
<dbReference type="InterPro" id="IPR001387">
    <property type="entry name" value="Cro/C1-type_HTH"/>
</dbReference>
<reference evidence="3 4" key="1">
    <citation type="submission" date="2006-10" db="EMBL/GenBank/DDBJ databases">
        <title>Complete sequence of Syntrophobacter fumaroxidans MPOB.</title>
        <authorList>
            <consortium name="US DOE Joint Genome Institute"/>
            <person name="Copeland A."/>
            <person name="Lucas S."/>
            <person name="Lapidus A."/>
            <person name="Barry K."/>
            <person name="Detter J.C."/>
            <person name="Glavina del Rio T."/>
            <person name="Hammon N."/>
            <person name="Israni S."/>
            <person name="Pitluck S."/>
            <person name="Goltsman E.G."/>
            <person name="Martinez M."/>
            <person name="Schmutz J."/>
            <person name="Larimer F."/>
            <person name="Land M."/>
            <person name="Hauser L."/>
            <person name="Kyrpides N."/>
            <person name="Kim E."/>
            <person name="Boone D.R."/>
            <person name="Brockman F."/>
            <person name="Culley D."/>
            <person name="Ferry J."/>
            <person name="Gunsalus R."/>
            <person name="McInerney M.J."/>
            <person name="Morrison M."/>
            <person name="Plugge C."/>
            <person name="Rohlin L."/>
            <person name="Scholten J."/>
            <person name="Sieber J."/>
            <person name="Stams A.J.M."/>
            <person name="Worm P."/>
            <person name="Henstra A.M."/>
            <person name="Richardson P."/>
        </authorList>
    </citation>
    <scope>NUCLEOTIDE SEQUENCE [LARGE SCALE GENOMIC DNA]</scope>
    <source>
        <strain evidence="4">DSM 10017 / MPOB</strain>
    </source>
</reference>
<dbReference type="Pfam" id="PF01381">
    <property type="entry name" value="HTH_3"/>
    <property type="match status" value="1"/>
</dbReference>
<dbReference type="InParanoid" id="A0LFI8"/>
<sequence>MSGLRDFRRKGIGCGSVSFDPRGAHPSVHICLSGRNESCIFSHFCNDRPAVTPSEGTYQENDVKAYGWFKEMRDEARDSFEFKLAALKIEVTERILEAMERRSMNRKQLADSLGVSKASVSRLLNNGSNATLKTLLQIAEALDCDLSIGIRRRAAARDSGKTEEEDPEKMKKAAAR</sequence>
<evidence type="ECO:0000256" key="1">
    <source>
        <dbReference type="SAM" id="MobiDB-lite"/>
    </source>
</evidence>
<dbReference type="STRING" id="335543.Sfum_0490"/>
<evidence type="ECO:0000313" key="4">
    <source>
        <dbReference type="Proteomes" id="UP000001784"/>
    </source>
</evidence>
<dbReference type="AlphaFoldDB" id="A0LFI8"/>
<dbReference type="CDD" id="cd00093">
    <property type="entry name" value="HTH_XRE"/>
    <property type="match status" value="1"/>
</dbReference>
<dbReference type="GO" id="GO:0003677">
    <property type="term" value="F:DNA binding"/>
    <property type="evidence" value="ECO:0007669"/>
    <property type="project" value="InterPro"/>
</dbReference>
<dbReference type="KEGG" id="sfu:Sfum_0490"/>
<proteinExistence type="predicted"/>
<dbReference type="SUPFAM" id="SSF47413">
    <property type="entry name" value="lambda repressor-like DNA-binding domains"/>
    <property type="match status" value="1"/>
</dbReference>
<evidence type="ECO:0000259" key="2">
    <source>
        <dbReference type="PROSITE" id="PS50943"/>
    </source>
</evidence>
<dbReference type="InterPro" id="IPR010982">
    <property type="entry name" value="Lambda_DNA-bd_dom_sf"/>
</dbReference>
<accession>A0LFI8</accession>
<gene>
    <name evidence="3" type="ordered locus">Sfum_0490</name>
</gene>
<dbReference type="PROSITE" id="PS50943">
    <property type="entry name" value="HTH_CROC1"/>
    <property type="match status" value="1"/>
</dbReference>
<dbReference type="Gene3D" id="1.10.260.40">
    <property type="entry name" value="lambda repressor-like DNA-binding domains"/>
    <property type="match status" value="1"/>
</dbReference>
<organism evidence="3 4">
    <name type="scientific">Syntrophobacter fumaroxidans (strain DSM 10017 / MPOB)</name>
    <dbReference type="NCBI Taxonomy" id="335543"/>
    <lineage>
        <taxon>Bacteria</taxon>
        <taxon>Pseudomonadati</taxon>
        <taxon>Thermodesulfobacteriota</taxon>
        <taxon>Syntrophobacteria</taxon>
        <taxon>Syntrophobacterales</taxon>
        <taxon>Syntrophobacteraceae</taxon>
        <taxon>Syntrophobacter</taxon>
    </lineage>
</organism>